<evidence type="ECO:0000313" key="3">
    <source>
        <dbReference type="Proteomes" id="UP000758155"/>
    </source>
</evidence>
<accession>A0A9P5BV46</accession>
<comment type="caution">
    <text evidence="2">The sequence shown here is derived from an EMBL/GenBank/DDBJ whole genome shotgun (WGS) entry which is preliminary data.</text>
</comment>
<organism evidence="2 3">
    <name type="scientific">Didymella heteroderae</name>
    <dbReference type="NCBI Taxonomy" id="1769908"/>
    <lineage>
        <taxon>Eukaryota</taxon>
        <taxon>Fungi</taxon>
        <taxon>Dikarya</taxon>
        <taxon>Ascomycota</taxon>
        <taxon>Pezizomycotina</taxon>
        <taxon>Dothideomycetes</taxon>
        <taxon>Pleosporomycetidae</taxon>
        <taxon>Pleosporales</taxon>
        <taxon>Pleosporineae</taxon>
        <taxon>Didymellaceae</taxon>
        <taxon>Didymella</taxon>
    </lineage>
</organism>
<dbReference type="AlphaFoldDB" id="A0A9P5BV46"/>
<dbReference type="OrthoDB" id="3785310at2759"/>
<sequence>MNIVRTLALAAVVGAGAAAEAMHAGLPQGEIIEMLPKVARDDTCAELPKLCTAPAMMHGYPTTVTYLCPETTTSRKKSIVHVTITKTTTVMPSTEVAITDASATSMITSTSSCTEELDITTTIHSTKTEYTTITLVSGTPGDAATSPIAASITDYLSATLPTELSSAGPTESETDPVYTIQTSTNPAVTSTSGYDFPTMSPPVVNGTMTGIFYSASVANSTLIQPTPFFPNTTSAGQHYAAPTASFVNRAPEEVANGVEKLGASLAVFAIGLTAAIFAA</sequence>
<evidence type="ECO:0000256" key="1">
    <source>
        <dbReference type="SAM" id="SignalP"/>
    </source>
</evidence>
<gene>
    <name evidence="2" type="primary">MUC2</name>
    <name evidence="2" type="ORF">E8E12_000417</name>
</gene>
<dbReference type="Proteomes" id="UP000758155">
    <property type="component" value="Unassembled WGS sequence"/>
</dbReference>
<evidence type="ECO:0000313" key="2">
    <source>
        <dbReference type="EMBL" id="KAF3031661.1"/>
    </source>
</evidence>
<reference evidence="2" key="1">
    <citation type="submission" date="2019-04" db="EMBL/GenBank/DDBJ databases">
        <title>Sequencing of skin fungus with MAO and IRED activity.</title>
        <authorList>
            <person name="Marsaioli A.J."/>
            <person name="Bonatto J.M.C."/>
            <person name="Reis Junior O."/>
        </authorList>
    </citation>
    <scope>NUCLEOTIDE SEQUENCE</scope>
    <source>
        <strain evidence="2">28M1</strain>
    </source>
</reference>
<keyword evidence="3" id="KW-1185">Reference proteome</keyword>
<protein>
    <submittedName>
        <fullName evidence="2">Mucin-2</fullName>
    </submittedName>
</protein>
<name>A0A9P5BV46_9PLEO</name>
<feature type="signal peptide" evidence="1">
    <location>
        <begin position="1"/>
        <end position="18"/>
    </location>
</feature>
<dbReference type="EMBL" id="SWKV01000129">
    <property type="protein sequence ID" value="KAF3031661.1"/>
    <property type="molecule type" value="Genomic_DNA"/>
</dbReference>
<feature type="chain" id="PRO_5040139388" evidence="1">
    <location>
        <begin position="19"/>
        <end position="279"/>
    </location>
</feature>
<keyword evidence="1" id="KW-0732">Signal</keyword>
<proteinExistence type="predicted"/>